<keyword evidence="3" id="KW-1003">Cell membrane</keyword>
<dbReference type="InterPro" id="IPR025857">
    <property type="entry name" value="MacB_PCD"/>
</dbReference>
<dbReference type="InterPro" id="IPR003838">
    <property type="entry name" value="ABC3_permease_C"/>
</dbReference>
<feature type="transmembrane region" description="Helical" evidence="7">
    <location>
        <begin position="334"/>
        <end position="357"/>
    </location>
</feature>
<evidence type="ECO:0000256" key="5">
    <source>
        <dbReference type="ARBA" id="ARBA00022989"/>
    </source>
</evidence>
<feature type="transmembrane region" description="Helical" evidence="7">
    <location>
        <begin position="388"/>
        <end position="407"/>
    </location>
</feature>
<evidence type="ECO:0000256" key="1">
    <source>
        <dbReference type="ARBA" id="ARBA00004651"/>
    </source>
</evidence>
<dbReference type="RefSeq" id="WP_175187292.1">
    <property type="nucleotide sequence ID" value="NZ_JABVZQ010000006.1"/>
</dbReference>
<dbReference type="Pfam" id="PF02687">
    <property type="entry name" value="FtsX"/>
    <property type="match status" value="1"/>
</dbReference>
<evidence type="ECO:0000256" key="3">
    <source>
        <dbReference type="ARBA" id="ARBA00022475"/>
    </source>
</evidence>
<evidence type="ECO:0000256" key="7">
    <source>
        <dbReference type="SAM" id="Phobius"/>
    </source>
</evidence>
<keyword evidence="6 7" id="KW-0472">Membrane</keyword>
<feature type="domain" description="MacB-like periplasmic core" evidence="9">
    <location>
        <begin position="21"/>
        <end position="261"/>
    </location>
</feature>
<evidence type="ECO:0000256" key="4">
    <source>
        <dbReference type="ARBA" id="ARBA00022692"/>
    </source>
</evidence>
<dbReference type="Pfam" id="PF12704">
    <property type="entry name" value="MacB_PCD"/>
    <property type="match status" value="1"/>
</dbReference>
<dbReference type="Proteomes" id="UP000619838">
    <property type="component" value="Unassembled WGS sequence"/>
</dbReference>
<feature type="domain" description="ABC3 transporter permease C-terminal" evidence="8">
    <location>
        <begin position="290"/>
        <end position="411"/>
    </location>
</feature>
<dbReference type="EMBL" id="JADGII010000003">
    <property type="protein sequence ID" value="MBF0636084.1"/>
    <property type="molecule type" value="Genomic_DNA"/>
</dbReference>
<name>A0ABR9XQ37_9CHLB</name>
<gene>
    <name evidence="10" type="ORF">INT08_02660</name>
</gene>
<comment type="similarity">
    <text evidence="2">Belongs to the ABC-4 integral membrane protein family. LolC/E subfamily.</text>
</comment>
<proteinExistence type="inferred from homology"/>
<accession>A0ABR9XQ37</accession>
<organism evidence="10 11">
    <name type="scientific">Prosthecochloris ethylica</name>
    <dbReference type="NCBI Taxonomy" id="2743976"/>
    <lineage>
        <taxon>Bacteria</taxon>
        <taxon>Pseudomonadati</taxon>
        <taxon>Chlorobiota</taxon>
        <taxon>Chlorobiia</taxon>
        <taxon>Chlorobiales</taxon>
        <taxon>Chlorobiaceae</taxon>
        <taxon>Prosthecochloris</taxon>
    </lineage>
</organism>
<evidence type="ECO:0000313" key="11">
    <source>
        <dbReference type="Proteomes" id="UP000619838"/>
    </source>
</evidence>
<feature type="transmembrane region" description="Helical" evidence="7">
    <location>
        <begin position="21"/>
        <end position="42"/>
    </location>
</feature>
<sequence>MTLFDELRIAWVHLRERKRQSLLTALGVAVSSAMLITTIAVARGSTQSVIDRIIEIAPHIIVSAERVEPIVPDNLIGTAGVRRVSMVERHVVDAQKETIKDYPGVAARIKGLDGIEVVSPSVSSRLIIRNRSRFASCTAIGIHPEQEARIAGLEEKLMERNALLELGYTPSGILLGDQLAEKLDADYHSRLLLITPSGDEYSVLVVGRYDSGFTAKDERDAYINLPLGQRIEGLASNAVTEIGLKTNDVATASAVAGEVQSVSGYLAESWDETNKNIIDFYNRNGLITLVLVGFVFVVAGLGVSSVMTTVVLQKTKDIAIMRSIGVQQQSITRIFMMEGFMIGVFGAAFGSPLGHLICHLVSLIRYEANTAGTFQSDRIVLVETPESHLLVVTFGILIAVISSFGPARRAAGFMPVKVLRGQAGG</sequence>
<comment type="caution">
    <text evidence="10">The sequence shown here is derived from an EMBL/GenBank/DDBJ whole genome shotgun (WGS) entry which is preliminary data.</text>
</comment>
<evidence type="ECO:0000259" key="9">
    <source>
        <dbReference type="Pfam" id="PF12704"/>
    </source>
</evidence>
<evidence type="ECO:0000313" key="10">
    <source>
        <dbReference type="EMBL" id="MBF0636084.1"/>
    </source>
</evidence>
<reference evidence="10 11" key="1">
    <citation type="journal article" date="2020" name="Microorganisms">
        <title>Simultaneous Genome Sequencing of Prosthecochloris ethylica and Desulfuromonas acetoxidans within a Syntrophic Mixture Reveals Unique Pili and Protein Interactions.</title>
        <authorList>
            <person name="Kyndt J.A."/>
            <person name="Van Beeumen J.J."/>
            <person name="Meyer T.E."/>
        </authorList>
    </citation>
    <scope>NUCLEOTIDE SEQUENCE [LARGE SCALE GENOMIC DNA]</scope>
    <source>
        <strain evidence="10 11">N3</strain>
    </source>
</reference>
<keyword evidence="11" id="KW-1185">Reference proteome</keyword>
<evidence type="ECO:0000259" key="8">
    <source>
        <dbReference type="Pfam" id="PF02687"/>
    </source>
</evidence>
<keyword evidence="5 7" id="KW-1133">Transmembrane helix</keyword>
<feature type="transmembrane region" description="Helical" evidence="7">
    <location>
        <begin position="286"/>
        <end position="313"/>
    </location>
</feature>
<dbReference type="PANTHER" id="PTHR30489:SF0">
    <property type="entry name" value="LIPOPROTEIN-RELEASING SYSTEM TRANSMEMBRANE PROTEIN LOLE"/>
    <property type="match status" value="1"/>
</dbReference>
<keyword evidence="4 7" id="KW-0812">Transmembrane</keyword>
<dbReference type="PANTHER" id="PTHR30489">
    <property type="entry name" value="LIPOPROTEIN-RELEASING SYSTEM TRANSMEMBRANE PROTEIN LOLE"/>
    <property type="match status" value="1"/>
</dbReference>
<dbReference type="InterPro" id="IPR051447">
    <property type="entry name" value="Lipoprotein-release_system"/>
</dbReference>
<evidence type="ECO:0000256" key="2">
    <source>
        <dbReference type="ARBA" id="ARBA00005236"/>
    </source>
</evidence>
<protein>
    <submittedName>
        <fullName evidence="10">ABC transporter permease</fullName>
    </submittedName>
</protein>
<evidence type="ECO:0000256" key="6">
    <source>
        <dbReference type="ARBA" id="ARBA00023136"/>
    </source>
</evidence>
<comment type="subcellular location">
    <subcellularLocation>
        <location evidence="1">Cell membrane</location>
        <topology evidence="1">Multi-pass membrane protein</topology>
    </subcellularLocation>
</comment>